<feature type="compositionally biased region" description="Polar residues" evidence="1">
    <location>
        <begin position="405"/>
        <end position="414"/>
    </location>
</feature>
<dbReference type="Proteomes" id="UP000284205">
    <property type="component" value="Unassembled WGS sequence"/>
</dbReference>
<dbReference type="EMBL" id="JAUONL010000024">
    <property type="protein sequence ID" value="MDO6359860.1"/>
    <property type="molecule type" value="Genomic_DNA"/>
</dbReference>
<feature type="compositionally biased region" description="Polar residues" evidence="1">
    <location>
        <begin position="385"/>
        <end position="396"/>
    </location>
</feature>
<dbReference type="AlphaFoldDB" id="A0A174HBZ0"/>
<gene>
    <name evidence="7" type="ORF">DWY26_04365</name>
    <name evidence="8" type="ORF">DXA49_04520</name>
    <name evidence="3" type="ORF">ERS852494_00577</name>
    <name evidence="4" type="ORF">ERS852558_02965</name>
    <name evidence="5" type="ORF">F2Y35_00595</name>
    <name evidence="6" type="ORF">Q4469_19645</name>
</gene>
<dbReference type="EMBL" id="VVYF01000001">
    <property type="protein sequence ID" value="KAA5495771.1"/>
    <property type="molecule type" value="Genomic_DNA"/>
</dbReference>
<dbReference type="EMBL" id="CZAI01000001">
    <property type="protein sequence ID" value="CUO70896.1"/>
    <property type="molecule type" value="Genomic_DNA"/>
</dbReference>
<dbReference type="STRING" id="47678.ERS852494_00577"/>
<evidence type="ECO:0000313" key="7">
    <source>
        <dbReference type="EMBL" id="RGR73179.1"/>
    </source>
</evidence>
<evidence type="ECO:0000313" key="6">
    <source>
        <dbReference type="EMBL" id="MDO6359860.1"/>
    </source>
</evidence>
<reference evidence="11 12" key="2">
    <citation type="submission" date="2018-08" db="EMBL/GenBank/DDBJ databases">
        <title>A genome reference for cultivated species of the human gut microbiota.</title>
        <authorList>
            <person name="Zou Y."/>
            <person name="Xue W."/>
            <person name="Luo G."/>
        </authorList>
    </citation>
    <scope>NUCLEOTIDE SEQUENCE [LARGE SCALE GENOMIC DNA]</scope>
    <source>
        <strain evidence="7 11">AF24-29LB</strain>
        <strain evidence="8 12">OF02-6LB</strain>
    </source>
</reference>
<feature type="region of interest" description="Disordered" evidence="1">
    <location>
        <begin position="26"/>
        <end position="46"/>
    </location>
</feature>
<dbReference type="RefSeq" id="WP_005682236.1">
    <property type="nucleotide sequence ID" value="NZ_CABMOQ010000018.1"/>
</dbReference>
<evidence type="ECO:0000313" key="13">
    <source>
        <dbReference type="Proteomes" id="UP000491168"/>
    </source>
</evidence>
<dbReference type="EMBL" id="QRUO01000003">
    <property type="protein sequence ID" value="RGR73179.1"/>
    <property type="molecule type" value="Genomic_DNA"/>
</dbReference>
<protein>
    <submittedName>
        <fullName evidence="5">Lamin tail domain-containing protein</fullName>
    </submittedName>
</protein>
<evidence type="ECO:0000256" key="1">
    <source>
        <dbReference type="SAM" id="MobiDB-lite"/>
    </source>
</evidence>
<dbReference type="Proteomes" id="UP001170023">
    <property type="component" value="Unassembled WGS sequence"/>
</dbReference>
<evidence type="ECO:0000256" key="2">
    <source>
        <dbReference type="SAM" id="SignalP"/>
    </source>
</evidence>
<reference evidence="9 10" key="1">
    <citation type="submission" date="2015-09" db="EMBL/GenBank/DDBJ databases">
        <authorList>
            <consortium name="Pathogen Informatics"/>
        </authorList>
    </citation>
    <scope>NUCLEOTIDE SEQUENCE [LARGE SCALE GENOMIC DNA]</scope>
    <source>
        <strain evidence="3 9">2789STDY5834880</strain>
        <strain evidence="4 10">2789STDY5834946</strain>
    </source>
</reference>
<feature type="compositionally biased region" description="Acidic residues" evidence="1">
    <location>
        <begin position="26"/>
        <end position="37"/>
    </location>
</feature>
<evidence type="ECO:0000313" key="11">
    <source>
        <dbReference type="Proteomes" id="UP000284205"/>
    </source>
</evidence>
<dbReference type="Proteomes" id="UP000284431">
    <property type="component" value="Unassembled WGS sequence"/>
</dbReference>
<dbReference type="Proteomes" id="UP000095657">
    <property type="component" value="Unassembled WGS sequence"/>
</dbReference>
<feature type="region of interest" description="Disordered" evidence="1">
    <location>
        <begin position="223"/>
        <end position="248"/>
    </location>
</feature>
<dbReference type="Proteomes" id="UP000491168">
    <property type="component" value="Unassembled WGS sequence"/>
</dbReference>
<dbReference type="Gene3D" id="2.60.120.560">
    <property type="entry name" value="Exo-inulinase, domain 1"/>
    <property type="match status" value="1"/>
</dbReference>
<evidence type="ECO:0000313" key="3">
    <source>
        <dbReference type="EMBL" id="CUO70896.1"/>
    </source>
</evidence>
<proteinExistence type="predicted"/>
<sequence>MRICKTFTFLSIFIVLFYNCSLPADDEDEGNPEEDNTTSELPWEGETDKFTINSKEGLRLNDPQENAGTAYVTIPSNSVKNTRWEFGVRLTFNPSANNYARFYLTSSSNVLSGNVNGYYIQIGGAKDNVALYRQNGEQPKLLASGREVMKGNNSPKLYIKVECDNNGYWTFWTRLESENEYTKEKQVKDNSILTSLYCGIYCIYTKTRCKGFTFHHIQLSNDVETTTKPTETPDEPDKPDVPEDPVLPDYPEEVKDILSFNEIMYDNATDGAEYIEFYNPGNNDISIPALKLLRYIDTDNGSTETKTTVVLKHPDNNQNICISSHGYICLTKSAAALRKKHKVNGETIIEIPNFPKLTNEDSHLAIMTNEENPRMIDKCSYLESMHSSGNKRNQGISLEKKSPDLVSSKQANWHSSKDPTGGTPGIKNTQE</sequence>
<evidence type="ECO:0000313" key="10">
    <source>
        <dbReference type="Proteomes" id="UP000095725"/>
    </source>
</evidence>
<evidence type="ECO:0000313" key="12">
    <source>
        <dbReference type="Proteomes" id="UP000284431"/>
    </source>
</evidence>
<feature type="chain" id="PRO_5014251416" evidence="2">
    <location>
        <begin position="25"/>
        <end position="431"/>
    </location>
</feature>
<organism evidence="3 9">
    <name type="scientific">Bacteroides caccae</name>
    <dbReference type="NCBI Taxonomy" id="47678"/>
    <lineage>
        <taxon>Bacteria</taxon>
        <taxon>Pseudomonadati</taxon>
        <taxon>Bacteroidota</taxon>
        <taxon>Bacteroidia</taxon>
        <taxon>Bacteroidales</taxon>
        <taxon>Bacteroidaceae</taxon>
        <taxon>Bacteroides</taxon>
    </lineage>
</organism>
<evidence type="ECO:0000313" key="9">
    <source>
        <dbReference type="Proteomes" id="UP000095657"/>
    </source>
</evidence>
<dbReference type="EMBL" id="CZBL01000012">
    <property type="protein sequence ID" value="CUQ38496.1"/>
    <property type="molecule type" value="Genomic_DNA"/>
</dbReference>
<evidence type="ECO:0000313" key="5">
    <source>
        <dbReference type="EMBL" id="KAA5495771.1"/>
    </source>
</evidence>
<feature type="region of interest" description="Disordered" evidence="1">
    <location>
        <begin position="385"/>
        <end position="431"/>
    </location>
</feature>
<name>A0A174HBZ0_9BACE</name>
<evidence type="ECO:0000313" key="4">
    <source>
        <dbReference type="EMBL" id="CUQ38496.1"/>
    </source>
</evidence>
<dbReference type="GeneID" id="75112575"/>
<dbReference type="Proteomes" id="UP000095725">
    <property type="component" value="Unassembled WGS sequence"/>
</dbReference>
<reference evidence="6" key="4">
    <citation type="submission" date="2023-07" db="EMBL/GenBank/DDBJ databases">
        <title>Whole Genome Sequencing of Colonoscopy isolates.</title>
        <authorList>
            <person name="Surve S.V."/>
            <person name="Valls R.A."/>
            <person name="Barrak K.E."/>
            <person name="Gardner T.B."/>
            <person name="O'Toole G.A."/>
        </authorList>
    </citation>
    <scope>NUCLEOTIDE SEQUENCE</scope>
    <source>
        <strain evidence="6">GP0119</strain>
    </source>
</reference>
<feature type="signal peptide" evidence="2">
    <location>
        <begin position="1"/>
        <end position="24"/>
    </location>
</feature>
<reference evidence="5 13" key="3">
    <citation type="journal article" date="2019" name="Nat. Med.">
        <title>A library of human gut bacterial isolates paired with longitudinal multiomics data enables mechanistic microbiome research.</title>
        <authorList>
            <person name="Poyet M."/>
            <person name="Groussin M."/>
            <person name="Gibbons S.M."/>
            <person name="Avila-Pacheco J."/>
            <person name="Jiang X."/>
            <person name="Kearney S.M."/>
            <person name="Perrotta A.R."/>
            <person name="Berdy B."/>
            <person name="Zhao S."/>
            <person name="Lieberman T.D."/>
            <person name="Swanson P.K."/>
            <person name="Smith M."/>
            <person name="Roesemann S."/>
            <person name="Alexander J.E."/>
            <person name="Rich S.A."/>
            <person name="Livny J."/>
            <person name="Vlamakis H."/>
            <person name="Clish C."/>
            <person name="Bullock K."/>
            <person name="Deik A."/>
            <person name="Scott J."/>
            <person name="Pierce K.A."/>
            <person name="Xavier R.J."/>
            <person name="Alm E.J."/>
        </authorList>
    </citation>
    <scope>NUCLEOTIDE SEQUENCE [LARGE SCALE GENOMIC DNA]</scope>
    <source>
        <strain evidence="5 13">BIOML-A21</strain>
    </source>
</reference>
<accession>A0A174HBZ0</accession>
<dbReference type="EMBL" id="QSCS01000005">
    <property type="protein sequence ID" value="RGY28310.1"/>
    <property type="molecule type" value="Genomic_DNA"/>
</dbReference>
<evidence type="ECO:0000313" key="8">
    <source>
        <dbReference type="EMBL" id="RGY28310.1"/>
    </source>
</evidence>
<keyword evidence="2" id="KW-0732">Signal</keyword>